<evidence type="ECO:0000313" key="2">
    <source>
        <dbReference type="Proteomes" id="UP001374535"/>
    </source>
</evidence>
<organism evidence="1 2">
    <name type="scientific">Vigna mungo</name>
    <name type="common">Black gram</name>
    <name type="synonym">Phaseolus mungo</name>
    <dbReference type="NCBI Taxonomy" id="3915"/>
    <lineage>
        <taxon>Eukaryota</taxon>
        <taxon>Viridiplantae</taxon>
        <taxon>Streptophyta</taxon>
        <taxon>Embryophyta</taxon>
        <taxon>Tracheophyta</taxon>
        <taxon>Spermatophyta</taxon>
        <taxon>Magnoliopsida</taxon>
        <taxon>eudicotyledons</taxon>
        <taxon>Gunneridae</taxon>
        <taxon>Pentapetalae</taxon>
        <taxon>rosids</taxon>
        <taxon>fabids</taxon>
        <taxon>Fabales</taxon>
        <taxon>Fabaceae</taxon>
        <taxon>Papilionoideae</taxon>
        <taxon>50 kb inversion clade</taxon>
        <taxon>NPAAA clade</taxon>
        <taxon>indigoferoid/millettioid clade</taxon>
        <taxon>Phaseoleae</taxon>
        <taxon>Vigna</taxon>
    </lineage>
</organism>
<keyword evidence="2" id="KW-1185">Reference proteome</keyword>
<accession>A0AAQ3NMB8</accession>
<protein>
    <submittedName>
        <fullName evidence="1">Uncharacterized protein</fullName>
    </submittedName>
</protein>
<reference evidence="1 2" key="1">
    <citation type="journal article" date="2023" name="Life. Sci Alliance">
        <title>Evolutionary insights into 3D genome organization and epigenetic landscape of Vigna mungo.</title>
        <authorList>
            <person name="Junaid A."/>
            <person name="Singh B."/>
            <person name="Bhatia S."/>
        </authorList>
    </citation>
    <scope>NUCLEOTIDE SEQUENCE [LARGE SCALE GENOMIC DNA]</scope>
    <source>
        <strain evidence="1">Urdbean</strain>
    </source>
</reference>
<dbReference type="Proteomes" id="UP001374535">
    <property type="component" value="Chromosome 5"/>
</dbReference>
<evidence type="ECO:0000313" key="1">
    <source>
        <dbReference type="EMBL" id="WVZ11593.1"/>
    </source>
</evidence>
<name>A0AAQ3NMB8_VIGMU</name>
<proteinExistence type="predicted"/>
<gene>
    <name evidence="1" type="ORF">V8G54_016123</name>
</gene>
<dbReference type="AlphaFoldDB" id="A0AAQ3NMB8"/>
<sequence>MMTCAMDNVSEDLIAFIMDRYQYCNHSSKHKPPFTMKLQHAFSIDYLVQSAIIQNFAVFPPMQSNRNLLGNPMQNSNRNITAVSTSTDFPLQNTMSVTPTLMDNINLSSPMIKMLHQKRKYTSTINGFKVAKKPCGRPFGDHRFTNSVFGTLPISSQCDRHLPLPSQIS</sequence>
<dbReference type="EMBL" id="CP144696">
    <property type="protein sequence ID" value="WVZ11593.1"/>
    <property type="molecule type" value="Genomic_DNA"/>
</dbReference>